<dbReference type="AlphaFoldDB" id="A0A4Q8AKB8"/>
<proteinExistence type="predicted"/>
<evidence type="ECO:0000313" key="2">
    <source>
        <dbReference type="EMBL" id="RZU64950.1"/>
    </source>
</evidence>
<feature type="transmembrane region" description="Helical" evidence="1">
    <location>
        <begin position="46"/>
        <end position="64"/>
    </location>
</feature>
<keyword evidence="1" id="KW-1133">Transmembrane helix</keyword>
<dbReference type="Proteomes" id="UP000291483">
    <property type="component" value="Unassembled WGS sequence"/>
</dbReference>
<organism evidence="2 3">
    <name type="scientific">Microterricola gilva</name>
    <dbReference type="NCBI Taxonomy" id="393267"/>
    <lineage>
        <taxon>Bacteria</taxon>
        <taxon>Bacillati</taxon>
        <taxon>Actinomycetota</taxon>
        <taxon>Actinomycetes</taxon>
        <taxon>Micrococcales</taxon>
        <taxon>Microbacteriaceae</taxon>
        <taxon>Microterricola</taxon>
    </lineage>
</organism>
<comment type="caution">
    <text evidence="2">The sequence shown here is derived from an EMBL/GenBank/DDBJ whole genome shotgun (WGS) entry which is preliminary data.</text>
</comment>
<sequence length="89" mass="9505">MTHAAPTRTPLWFPNQRVIRTTVQAIVGLIPTLVAILLILADQWPVQWLIAAAGVGVSVQAALAKIMALPAVDAWLTENTALGSAPREK</sequence>
<gene>
    <name evidence="2" type="ORF">EV379_1261</name>
</gene>
<reference evidence="2 3" key="1">
    <citation type="submission" date="2019-02" db="EMBL/GenBank/DDBJ databases">
        <title>Sequencing the genomes of 1000 actinobacteria strains.</title>
        <authorList>
            <person name="Klenk H.-P."/>
        </authorList>
    </citation>
    <scope>NUCLEOTIDE SEQUENCE [LARGE SCALE GENOMIC DNA]</scope>
    <source>
        <strain evidence="2 3">DSM 18319</strain>
    </source>
</reference>
<keyword evidence="3" id="KW-1185">Reference proteome</keyword>
<dbReference type="EMBL" id="SHLC01000001">
    <property type="protein sequence ID" value="RZU64950.1"/>
    <property type="molecule type" value="Genomic_DNA"/>
</dbReference>
<accession>A0A4Q8AKB8</accession>
<keyword evidence="1" id="KW-0812">Transmembrane</keyword>
<dbReference type="OrthoDB" id="4982928at2"/>
<feature type="transmembrane region" description="Helical" evidence="1">
    <location>
        <begin position="21"/>
        <end position="40"/>
    </location>
</feature>
<name>A0A4Q8AKB8_9MICO</name>
<protein>
    <submittedName>
        <fullName evidence="2">Uncharacterized protein</fullName>
    </submittedName>
</protein>
<evidence type="ECO:0000313" key="3">
    <source>
        <dbReference type="Proteomes" id="UP000291483"/>
    </source>
</evidence>
<keyword evidence="1" id="KW-0472">Membrane</keyword>
<evidence type="ECO:0000256" key="1">
    <source>
        <dbReference type="SAM" id="Phobius"/>
    </source>
</evidence>
<dbReference type="RefSeq" id="WP_130505373.1">
    <property type="nucleotide sequence ID" value="NZ_SHLC01000001.1"/>
</dbReference>